<dbReference type="AlphaFoldDB" id="A0A8H5T9R7"/>
<sequence length="602" mass="68359">MEFDLSRDFRSLMRGKTSRPGADNFGRENNRPRSLLLDMVMQDRPRVSSCKLLQLPAEILAEIVDLLSDDTTSLESLAEVRTDCQQLAYCSYFAQVTFNYSLEARQFASNLVEEKEAKFVCGSCTRKVIWAPDPQHVANTHRELYESFYDEDVDLTEEQERVLYDEACVEYVAARAAAVEAISSLPNLETLIWKDEYSLDKDLFEKITRCSARHIEPDGPAIGDAWSLTPPLTPMTWPLRLFKLDVSLAHDKWNEMKAKGETGTHPMTRFFSTLFHFCSPTLESLTWTYSGETSDVLVSIGETAVSFPRLRYLKLQSVKLDSVAISSFLAAPLKSLDLYEMVLTNSLTSLCEPLRDLEEVSVSHPPTETSACIGIAEFISKHTGLRKLYLQENLEGTRYLDDIILPTLSSLDFGNLKSLSLAPGETQIPDASLQMIGRLVSLEQLSLSAGRPCEWEYYWDVDHDNLRHHLSPLQRLTKLALSHDTYPSCDGTLPSGFYYIRHTQPKSVEEANARPELDVEVMAHRGDEYMSRWERTHRNRILDQAEQYAAIFPKLEGMFCGQRLMGFVKTPEGQCGLPKAVPLTKKRGQSRMYFETIFRGSD</sequence>
<protein>
    <submittedName>
        <fullName evidence="1">Uncharacterized protein</fullName>
    </submittedName>
</protein>
<evidence type="ECO:0000313" key="1">
    <source>
        <dbReference type="EMBL" id="KAF5668260.1"/>
    </source>
</evidence>
<keyword evidence="2" id="KW-1185">Reference proteome</keyword>
<dbReference type="Gene3D" id="3.80.10.10">
    <property type="entry name" value="Ribonuclease Inhibitor"/>
    <property type="match status" value="1"/>
</dbReference>
<proteinExistence type="predicted"/>
<evidence type="ECO:0000313" key="2">
    <source>
        <dbReference type="Proteomes" id="UP000562682"/>
    </source>
</evidence>
<dbReference type="InterPro" id="IPR032675">
    <property type="entry name" value="LRR_dom_sf"/>
</dbReference>
<name>A0A8H5T9R7_9HYPO</name>
<reference evidence="1 2" key="1">
    <citation type="submission" date="2020-05" db="EMBL/GenBank/DDBJ databases">
        <title>Identification and distribution of gene clusters putatively required for synthesis of sphingolipid metabolism inhibitors in phylogenetically diverse species of the filamentous fungus Fusarium.</title>
        <authorList>
            <person name="Kim H.-S."/>
            <person name="Busman M."/>
            <person name="Brown D.W."/>
            <person name="Divon H."/>
            <person name="Uhlig S."/>
            <person name="Proctor R.H."/>
        </authorList>
    </citation>
    <scope>NUCLEOTIDE SEQUENCE [LARGE SCALE GENOMIC DNA]</scope>
    <source>
        <strain evidence="1 2">NRRL 25311</strain>
    </source>
</reference>
<dbReference type="Proteomes" id="UP000562682">
    <property type="component" value="Unassembled WGS sequence"/>
</dbReference>
<organism evidence="1 2">
    <name type="scientific">Fusarium denticulatum</name>
    <dbReference type="NCBI Taxonomy" id="48507"/>
    <lineage>
        <taxon>Eukaryota</taxon>
        <taxon>Fungi</taxon>
        <taxon>Dikarya</taxon>
        <taxon>Ascomycota</taxon>
        <taxon>Pezizomycotina</taxon>
        <taxon>Sordariomycetes</taxon>
        <taxon>Hypocreomycetidae</taxon>
        <taxon>Hypocreales</taxon>
        <taxon>Nectriaceae</taxon>
        <taxon>Fusarium</taxon>
        <taxon>Fusarium fujikuroi species complex</taxon>
    </lineage>
</organism>
<accession>A0A8H5T9R7</accession>
<dbReference type="SUPFAM" id="SSF52047">
    <property type="entry name" value="RNI-like"/>
    <property type="match status" value="1"/>
</dbReference>
<comment type="caution">
    <text evidence="1">The sequence shown here is derived from an EMBL/GenBank/DDBJ whole genome shotgun (WGS) entry which is preliminary data.</text>
</comment>
<dbReference type="EMBL" id="JAAOAK010000394">
    <property type="protein sequence ID" value="KAF5668260.1"/>
    <property type="molecule type" value="Genomic_DNA"/>
</dbReference>
<gene>
    <name evidence="1" type="ORF">FDENT_11876</name>
</gene>